<evidence type="ECO:0000313" key="2">
    <source>
        <dbReference type="EMBL" id="CCH78111.1"/>
    </source>
</evidence>
<dbReference type="EMBL" id="CAJB01000171">
    <property type="protein sequence ID" value="CCH78111.1"/>
    <property type="molecule type" value="Genomic_DNA"/>
</dbReference>
<reference evidence="2 3" key="1">
    <citation type="journal article" date="2013" name="ISME J.">
        <title>A metabolic model for members of the genus Tetrasphaera involved in enhanced biological phosphorus removal.</title>
        <authorList>
            <person name="Kristiansen R."/>
            <person name="Nguyen H.T.T."/>
            <person name="Saunders A.M."/>
            <person name="Nielsen J.L."/>
            <person name="Wimmer R."/>
            <person name="Le V.Q."/>
            <person name="McIlroy S.J."/>
            <person name="Petrovski S."/>
            <person name="Seviour R.J."/>
            <person name="Calteau A."/>
            <person name="Nielsen K.L."/>
            <person name="Nielsen P.H."/>
        </authorList>
    </citation>
    <scope>NUCLEOTIDE SEQUENCE [LARGE SCALE GENOMIC DNA]</scope>
    <source>
        <strain evidence="2 3">T1-X7</strain>
    </source>
</reference>
<protein>
    <submittedName>
        <fullName evidence="2">Uncharacterized protein</fullName>
    </submittedName>
</protein>
<name>A0A077LWM7_9MICO</name>
<feature type="compositionally biased region" description="Low complexity" evidence="1">
    <location>
        <begin position="24"/>
        <end position="36"/>
    </location>
</feature>
<evidence type="ECO:0000313" key="3">
    <source>
        <dbReference type="Proteomes" id="UP000035721"/>
    </source>
</evidence>
<gene>
    <name evidence="2" type="ORF">BN12_2520019</name>
</gene>
<dbReference type="AlphaFoldDB" id="A0A077LWM7"/>
<accession>A0A077LWM7</accession>
<dbReference type="OrthoDB" id="9800236at2"/>
<evidence type="ECO:0000256" key="1">
    <source>
        <dbReference type="SAM" id="MobiDB-lite"/>
    </source>
</evidence>
<organism evidence="2 3">
    <name type="scientific">Nostocoides japonicum T1-X7</name>
    <dbReference type="NCBI Taxonomy" id="1194083"/>
    <lineage>
        <taxon>Bacteria</taxon>
        <taxon>Bacillati</taxon>
        <taxon>Actinomycetota</taxon>
        <taxon>Actinomycetes</taxon>
        <taxon>Micrococcales</taxon>
        <taxon>Intrasporangiaceae</taxon>
        <taxon>Nostocoides</taxon>
    </lineage>
</organism>
<dbReference type="STRING" id="1194083.BN12_2520019"/>
<comment type="caution">
    <text evidence="2">The sequence shown here is derived from an EMBL/GenBank/DDBJ whole genome shotgun (WGS) entry which is preliminary data.</text>
</comment>
<feature type="region of interest" description="Disordered" evidence="1">
    <location>
        <begin position="1"/>
        <end position="41"/>
    </location>
</feature>
<dbReference type="Proteomes" id="UP000035721">
    <property type="component" value="Unassembled WGS sequence"/>
</dbReference>
<feature type="compositionally biased region" description="Basic and acidic residues" evidence="1">
    <location>
        <begin position="1"/>
        <end position="11"/>
    </location>
</feature>
<proteinExistence type="predicted"/>
<keyword evidence="3" id="KW-1185">Reference proteome</keyword>
<sequence>MRRQGARRDAPAAKAPPSSVLAWSTSSGRSSQPASSAEDRLEERRALEEVCRQVYGAWLPAASPIAQRDLAMHRPHIPGDIDRALLMDASDRLGIYELDEATRTALRQIFWQVVTEG</sequence>